<keyword evidence="10" id="KW-1185">Reference proteome</keyword>
<gene>
    <name evidence="6" type="primary">hisS</name>
    <name evidence="9" type="ORF">D6D85_10770</name>
</gene>
<dbReference type="GO" id="GO:0005829">
    <property type="term" value="C:cytosol"/>
    <property type="evidence" value="ECO:0007669"/>
    <property type="project" value="TreeGrafter"/>
</dbReference>
<dbReference type="OrthoDB" id="8659at2157"/>
<comment type="catalytic activity">
    <reaction evidence="5 6">
        <text>tRNA(His) + L-histidine + ATP = L-histidyl-tRNA(His) + AMP + diphosphate + H(+)</text>
        <dbReference type="Rhea" id="RHEA:17313"/>
        <dbReference type="Rhea" id="RHEA-COMP:9665"/>
        <dbReference type="Rhea" id="RHEA-COMP:9689"/>
        <dbReference type="ChEBI" id="CHEBI:15378"/>
        <dbReference type="ChEBI" id="CHEBI:30616"/>
        <dbReference type="ChEBI" id="CHEBI:33019"/>
        <dbReference type="ChEBI" id="CHEBI:57595"/>
        <dbReference type="ChEBI" id="CHEBI:78442"/>
        <dbReference type="ChEBI" id="CHEBI:78527"/>
        <dbReference type="ChEBI" id="CHEBI:456215"/>
        <dbReference type="EC" id="6.1.1.21"/>
    </reaction>
</comment>
<dbReference type="AlphaFoldDB" id="A0A3R9PDE2"/>
<keyword evidence="3 6" id="KW-0067">ATP-binding</keyword>
<dbReference type="GO" id="GO:0004821">
    <property type="term" value="F:histidine-tRNA ligase activity"/>
    <property type="evidence" value="ECO:0007669"/>
    <property type="project" value="UniProtKB-UniRule"/>
</dbReference>
<evidence type="ECO:0000256" key="2">
    <source>
        <dbReference type="ARBA" id="ARBA00022741"/>
    </source>
</evidence>
<evidence type="ECO:0000256" key="7">
    <source>
        <dbReference type="PIRSR" id="PIRSR001549-1"/>
    </source>
</evidence>
<dbReference type="PROSITE" id="PS50862">
    <property type="entry name" value="AA_TRNA_LIGASE_II"/>
    <property type="match status" value="1"/>
</dbReference>
<keyword evidence="2 6" id="KW-0547">Nucleotide-binding</keyword>
<dbReference type="SUPFAM" id="SSF55681">
    <property type="entry name" value="Class II aaRS and biotin synthetases"/>
    <property type="match status" value="1"/>
</dbReference>
<reference evidence="9 10" key="1">
    <citation type="submission" date="2018-10" db="EMBL/GenBank/DDBJ databases">
        <title>Co-occurring genomic capacity for anaerobic methane metabolism and dissimilatory sulfite reduction discovered in the Korarchaeota.</title>
        <authorList>
            <person name="Mckay L.J."/>
            <person name="Dlakic M."/>
            <person name="Fields M.W."/>
            <person name="Delmont T.O."/>
            <person name="Eren A.M."/>
            <person name="Jay Z.J."/>
            <person name="Klingelsmith K.B."/>
            <person name="Rusch D.B."/>
            <person name="Inskeep W.P."/>
        </authorList>
    </citation>
    <scope>NUCLEOTIDE SEQUENCE [LARGE SCALE GENOMIC DNA]</scope>
    <source>
        <strain evidence="9 10">MDKW</strain>
    </source>
</reference>
<protein>
    <recommendedName>
        <fullName evidence="6">Histidine--tRNA ligase</fullName>
        <ecNumber evidence="6">6.1.1.21</ecNumber>
    </recommendedName>
    <alternativeName>
        <fullName evidence="6">Histidyl-tRNA synthetase</fullName>
        <shortName evidence="6">HisRS</shortName>
    </alternativeName>
</protein>
<dbReference type="Gene3D" id="3.30.930.10">
    <property type="entry name" value="Bira Bifunctional Protein, Domain 2"/>
    <property type="match status" value="1"/>
</dbReference>
<feature type="binding site" evidence="7">
    <location>
        <position position="264"/>
    </location>
    <ligand>
        <name>L-histidine</name>
        <dbReference type="ChEBI" id="CHEBI:57595"/>
    </ligand>
</feature>
<dbReference type="PANTHER" id="PTHR11476">
    <property type="entry name" value="HISTIDYL-TRNA SYNTHETASE"/>
    <property type="match status" value="1"/>
</dbReference>
<dbReference type="EC" id="6.1.1.21" evidence="6"/>
<dbReference type="Pfam" id="PF13393">
    <property type="entry name" value="tRNA-synt_His"/>
    <property type="match status" value="1"/>
</dbReference>
<dbReference type="PANTHER" id="PTHR11476:SF7">
    <property type="entry name" value="HISTIDINE--TRNA LIGASE"/>
    <property type="match status" value="1"/>
</dbReference>
<feature type="binding site" evidence="7">
    <location>
        <begin position="268"/>
        <end position="269"/>
    </location>
    <ligand>
        <name>L-histidine</name>
        <dbReference type="ChEBI" id="CHEBI:57595"/>
    </ligand>
</feature>
<evidence type="ECO:0000256" key="3">
    <source>
        <dbReference type="ARBA" id="ARBA00022840"/>
    </source>
</evidence>
<dbReference type="Gene3D" id="3.40.50.800">
    <property type="entry name" value="Anticodon-binding domain"/>
    <property type="match status" value="1"/>
</dbReference>
<keyword evidence="6" id="KW-0963">Cytoplasm</keyword>
<dbReference type="EMBL" id="RCOS01000122">
    <property type="protein sequence ID" value="RSN73329.1"/>
    <property type="molecule type" value="Genomic_DNA"/>
</dbReference>
<evidence type="ECO:0000313" key="9">
    <source>
        <dbReference type="EMBL" id="RSN73329.1"/>
    </source>
</evidence>
<comment type="subcellular location">
    <subcellularLocation>
        <location evidence="6">Cytoplasm</location>
    </subcellularLocation>
</comment>
<evidence type="ECO:0000256" key="4">
    <source>
        <dbReference type="ARBA" id="ARBA00022917"/>
    </source>
</evidence>
<dbReference type="CDD" id="cd00773">
    <property type="entry name" value="HisRS-like_core"/>
    <property type="match status" value="1"/>
</dbReference>
<dbReference type="InterPro" id="IPR045864">
    <property type="entry name" value="aa-tRNA-synth_II/BPL/LPL"/>
</dbReference>
<accession>A0A3R9PDE2</accession>
<dbReference type="RefSeq" id="WP_125671971.1">
    <property type="nucleotide sequence ID" value="NZ_RCOS01000122.1"/>
</dbReference>
<comment type="similarity">
    <text evidence="1 6">Belongs to the class-II aminoacyl-tRNA synthetase family.</text>
</comment>
<dbReference type="PIRSF" id="PIRSF001549">
    <property type="entry name" value="His-tRNA_synth"/>
    <property type="match status" value="1"/>
</dbReference>
<evidence type="ECO:0000256" key="1">
    <source>
        <dbReference type="ARBA" id="ARBA00008226"/>
    </source>
</evidence>
<comment type="caution">
    <text evidence="9">The sequence shown here is derived from an EMBL/GenBank/DDBJ whole genome shotgun (WGS) entry which is preliminary data.</text>
</comment>
<name>A0A3R9PDE2_9CREN</name>
<dbReference type="InterPro" id="IPR041715">
    <property type="entry name" value="HisRS-like_core"/>
</dbReference>
<evidence type="ECO:0000313" key="10">
    <source>
        <dbReference type="Proteomes" id="UP000277582"/>
    </source>
</evidence>
<feature type="binding site" evidence="7">
    <location>
        <begin position="86"/>
        <end position="88"/>
    </location>
    <ligand>
        <name>L-histidine</name>
        <dbReference type="ChEBI" id="CHEBI:57595"/>
    </ligand>
</feature>
<dbReference type="InterPro" id="IPR006195">
    <property type="entry name" value="aa-tRNA-synth_II"/>
</dbReference>
<dbReference type="GO" id="GO:0003723">
    <property type="term" value="F:RNA binding"/>
    <property type="evidence" value="ECO:0007669"/>
    <property type="project" value="TreeGrafter"/>
</dbReference>
<dbReference type="GO" id="GO:0005524">
    <property type="term" value="F:ATP binding"/>
    <property type="evidence" value="ECO:0007669"/>
    <property type="project" value="UniProtKB-UniRule"/>
</dbReference>
<dbReference type="SUPFAM" id="SSF52954">
    <property type="entry name" value="Class II aaRS ABD-related"/>
    <property type="match status" value="1"/>
</dbReference>
<dbReference type="HAMAP" id="MF_00127">
    <property type="entry name" value="His_tRNA_synth"/>
    <property type="match status" value="1"/>
</dbReference>
<feature type="binding site" evidence="7">
    <location>
        <position position="129"/>
    </location>
    <ligand>
        <name>L-histidine</name>
        <dbReference type="ChEBI" id="CHEBI:57595"/>
    </ligand>
</feature>
<feature type="domain" description="Aminoacyl-transfer RNA synthetases class-II family profile" evidence="8">
    <location>
        <begin position="25"/>
        <end position="317"/>
    </location>
</feature>
<evidence type="ECO:0000256" key="6">
    <source>
        <dbReference type="HAMAP-Rule" id="MF_00127"/>
    </source>
</evidence>
<dbReference type="Pfam" id="PF03129">
    <property type="entry name" value="HGTP_anticodon"/>
    <property type="match status" value="1"/>
</dbReference>
<keyword evidence="4 6" id="KW-0648">Protein biosynthesis</keyword>
<evidence type="ECO:0000259" key="8">
    <source>
        <dbReference type="PROSITE" id="PS50862"/>
    </source>
</evidence>
<feature type="binding site" evidence="7">
    <location>
        <position position="115"/>
    </location>
    <ligand>
        <name>L-histidine</name>
        <dbReference type="ChEBI" id="CHEBI:57595"/>
    </ligand>
</feature>
<dbReference type="InterPro" id="IPR004516">
    <property type="entry name" value="HisRS/HisZ"/>
</dbReference>
<feature type="binding site" evidence="7">
    <location>
        <position position="133"/>
    </location>
    <ligand>
        <name>L-histidine</name>
        <dbReference type="ChEBI" id="CHEBI:57595"/>
    </ligand>
</feature>
<dbReference type="InterPro" id="IPR015807">
    <property type="entry name" value="His-tRNA-ligase"/>
</dbReference>
<sequence length="428" mass="49598">MARFYTWMLRLPRGFRDFPPEIEIVRQRTISAIEEVFRRYGFEPMETSSIELWETVKGKYGQEAENKLLFVFPDFLSKEWLSLRYDLTAPLARYVASHPELPLPFKRYEIGRVWRHEEPQRGRYREFWQCDADIVGSPYPEADAEIINLIDDAISQFGFEIKIRLSDRRILSSILSKMGIDHVQVYRAVDKLDKIGWDGVSRELRDQLKEEEITKIKEIISIKEIEDVEKIGGDEIREVTRNLLEIIDLVNNKSKVVFDMSLVRGLDYYTGPVYEVVLKDQRIGSVAGGGRYDSLIKMYGGKDVPATGASIGVERLIEVGLETGIFKKETALTQAYLISISDKNRDFCWKICKELRDNGIRTAVDLMRRDQRSQREHARKVGIRFLIFVGDKEEKEGMLTVVDSLTGERMYLSVQDTVAEIKKRLKSS</sequence>
<keyword evidence="6" id="KW-0030">Aminoacyl-tRNA synthetase</keyword>
<dbReference type="GO" id="GO:0006427">
    <property type="term" value="P:histidyl-tRNA aminoacylation"/>
    <property type="evidence" value="ECO:0007669"/>
    <property type="project" value="UniProtKB-UniRule"/>
</dbReference>
<proteinExistence type="inferred from homology"/>
<dbReference type="InterPro" id="IPR004154">
    <property type="entry name" value="Anticodon-bd"/>
</dbReference>
<evidence type="ECO:0000256" key="5">
    <source>
        <dbReference type="ARBA" id="ARBA00047639"/>
    </source>
</evidence>
<organism evidence="9 10">
    <name type="scientific">Candidatus Methanodesulfokora washburnensis</name>
    <dbReference type="NCBI Taxonomy" id="2478471"/>
    <lineage>
        <taxon>Archaea</taxon>
        <taxon>Thermoproteota</taxon>
        <taxon>Candidatus Korarchaeia</taxon>
        <taxon>Candidatus Korarchaeia incertae sedis</taxon>
        <taxon>Candidatus Methanodesulfokora</taxon>
    </lineage>
</organism>
<dbReference type="Proteomes" id="UP000277582">
    <property type="component" value="Unassembled WGS sequence"/>
</dbReference>
<dbReference type="NCBIfam" id="TIGR00442">
    <property type="entry name" value="hisS"/>
    <property type="match status" value="1"/>
</dbReference>
<keyword evidence="6 9" id="KW-0436">Ligase</keyword>
<dbReference type="InterPro" id="IPR036621">
    <property type="entry name" value="Anticodon-bd_dom_sf"/>
</dbReference>